<dbReference type="Proteomes" id="UP000499080">
    <property type="component" value="Unassembled WGS sequence"/>
</dbReference>
<reference evidence="1 2" key="1">
    <citation type="journal article" date="2019" name="Sci. Rep.">
        <title>Orb-weaving spider Araneus ventricosus genome elucidates the spidroin gene catalogue.</title>
        <authorList>
            <person name="Kono N."/>
            <person name="Nakamura H."/>
            <person name="Ohtoshi R."/>
            <person name="Moran D.A.P."/>
            <person name="Shinohara A."/>
            <person name="Yoshida Y."/>
            <person name="Fujiwara M."/>
            <person name="Mori M."/>
            <person name="Tomita M."/>
            <person name="Arakawa K."/>
        </authorList>
    </citation>
    <scope>NUCLEOTIDE SEQUENCE [LARGE SCALE GENOMIC DNA]</scope>
</reference>
<keyword evidence="2" id="KW-1185">Reference proteome</keyword>
<accession>A0A4Y2HPY3</accession>
<organism evidence="1 2">
    <name type="scientific">Araneus ventricosus</name>
    <name type="common">Orbweaver spider</name>
    <name type="synonym">Epeira ventricosa</name>
    <dbReference type="NCBI Taxonomy" id="182803"/>
    <lineage>
        <taxon>Eukaryota</taxon>
        <taxon>Metazoa</taxon>
        <taxon>Ecdysozoa</taxon>
        <taxon>Arthropoda</taxon>
        <taxon>Chelicerata</taxon>
        <taxon>Arachnida</taxon>
        <taxon>Araneae</taxon>
        <taxon>Araneomorphae</taxon>
        <taxon>Entelegynae</taxon>
        <taxon>Araneoidea</taxon>
        <taxon>Araneidae</taxon>
        <taxon>Araneus</taxon>
    </lineage>
</organism>
<comment type="caution">
    <text evidence="1">The sequence shown here is derived from an EMBL/GenBank/DDBJ whole genome shotgun (WGS) entry which is preliminary data.</text>
</comment>
<name>A0A4Y2HPY3_ARAVE</name>
<dbReference type="AlphaFoldDB" id="A0A4Y2HPY3"/>
<protein>
    <submittedName>
        <fullName evidence="1">Uncharacterized protein</fullName>
    </submittedName>
</protein>
<gene>
    <name evidence="1" type="ORF">AVEN_219229_1</name>
</gene>
<evidence type="ECO:0000313" key="1">
    <source>
        <dbReference type="EMBL" id="GBM67421.1"/>
    </source>
</evidence>
<dbReference type="EMBL" id="BGPR01002083">
    <property type="protein sequence ID" value="GBM67421.1"/>
    <property type="molecule type" value="Genomic_DNA"/>
</dbReference>
<proteinExistence type="predicted"/>
<sequence length="106" mass="12097">MDSIAYKMSIRKRRKKASLCEFCDVRLFVQSIRTEGGNKIRKNKPKHDKMSDFLLSFTHLSLFPPSGSTSGCGIYTDDTRADCFSLDLKLRIECRVTTIIVEDTGR</sequence>
<evidence type="ECO:0000313" key="2">
    <source>
        <dbReference type="Proteomes" id="UP000499080"/>
    </source>
</evidence>